<dbReference type="InterPro" id="IPR016181">
    <property type="entry name" value="Acyl_CoA_acyltransferase"/>
</dbReference>
<dbReference type="SUPFAM" id="SSF55729">
    <property type="entry name" value="Acyl-CoA N-acyltransferases (Nat)"/>
    <property type="match status" value="1"/>
</dbReference>
<organism evidence="2">
    <name type="scientific">Phytobacter massiliensis</name>
    <dbReference type="NCBI Taxonomy" id="1485952"/>
    <lineage>
        <taxon>Bacteria</taxon>
        <taxon>Pseudomonadati</taxon>
        <taxon>Pseudomonadota</taxon>
        <taxon>Gammaproteobacteria</taxon>
        <taxon>Enterobacterales</taxon>
        <taxon>Enterobacteriaceae</taxon>
        <taxon>Phytobacter</taxon>
    </lineage>
</organism>
<dbReference type="OrthoDB" id="9801656at2"/>
<dbReference type="InterPro" id="IPR000182">
    <property type="entry name" value="GNAT_dom"/>
</dbReference>
<dbReference type="PANTHER" id="PTHR43792:SF1">
    <property type="entry name" value="N-ACETYLTRANSFERASE DOMAIN-CONTAINING PROTEIN"/>
    <property type="match status" value="1"/>
</dbReference>
<accession>A0A6N2ZLY1</accession>
<dbReference type="EMBL" id="CACRTZ010000004">
    <property type="protein sequence ID" value="VYT79663.1"/>
    <property type="molecule type" value="Genomic_DNA"/>
</dbReference>
<gene>
    <name evidence="2" type="ORF">EMLFYP7_00636</name>
</gene>
<feature type="domain" description="N-acetyltransferase" evidence="1">
    <location>
        <begin position="8"/>
        <end position="171"/>
    </location>
</feature>
<sequence length="179" mass="20166">MMLSTERLLLRPVTLDDTDDLFRIYGDPATQIFNPAGPMPDMAEAQETMAQWVALWQSQGWSNFAVALAHQPQRIIGFGGLRPRTYGSLTINNLGYRFATEAWGKGLATEFATRLIAFGFEDAGLDDISALVRQNHQASQRVLEKSGLRRVREINDVNNAPPSFLYHINREAWQSQRGQ</sequence>
<evidence type="ECO:0000313" key="2">
    <source>
        <dbReference type="EMBL" id="VYT79663.1"/>
    </source>
</evidence>
<dbReference type="RefSeq" id="WP_044184990.1">
    <property type="nucleotide sequence ID" value="NZ_CABKSF010000005.1"/>
</dbReference>
<dbReference type="Gene3D" id="3.40.630.30">
    <property type="match status" value="1"/>
</dbReference>
<protein>
    <recommendedName>
        <fullName evidence="1">N-acetyltransferase domain-containing protein</fullName>
    </recommendedName>
</protein>
<dbReference type="GO" id="GO:0016747">
    <property type="term" value="F:acyltransferase activity, transferring groups other than amino-acyl groups"/>
    <property type="evidence" value="ECO:0007669"/>
    <property type="project" value="InterPro"/>
</dbReference>
<proteinExistence type="predicted"/>
<dbReference type="Pfam" id="PF13302">
    <property type="entry name" value="Acetyltransf_3"/>
    <property type="match status" value="1"/>
</dbReference>
<dbReference type="AlphaFoldDB" id="A0A6N2ZLY1"/>
<dbReference type="InterPro" id="IPR051531">
    <property type="entry name" value="N-acetyltransferase"/>
</dbReference>
<evidence type="ECO:0000259" key="1">
    <source>
        <dbReference type="PROSITE" id="PS51186"/>
    </source>
</evidence>
<dbReference type="PROSITE" id="PS51186">
    <property type="entry name" value="GNAT"/>
    <property type="match status" value="1"/>
</dbReference>
<reference evidence="2" key="1">
    <citation type="submission" date="2019-11" db="EMBL/GenBank/DDBJ databases">
        <authorList>
            <person name="Feng L."/>
        </authorList>
    </citation>
    <scope>NUCLEOTIDE SEQUENCE</scope>
    <source>
        <strain evidence="2">EMassiliensisLFYP7</strain>
    </source>
</reference>
<dbReference type="PANTHER" id="PTHR43792">
    <property type="entry name" value="GNAT FAMILY, PUTATIVE (AFU_ORTHOLOGUE AFUA_3G00765)-RELATED-RELATED"/>
    <property type="match status" value="1"/>
</dbReference>
<name>A0A6N2ZLY1_9ENTR</name>